<evidence type="ECO:0000313" key="3">
    <source>
        <dbReference type="Proteomes" id="UP000017836"/>
    </source>
</evidence>
<keyword evidence="3" id="KW-1185">Reference proteome</keyword>
<feature type="disulfide bond" evidence="1">
    <location>
        <begin position="20"/>
        <end position="30"/>
    </location>
</feature>
<dbReference type="EMBL" id="KI392418">
    <property type="protein sequence ID" value="ERN16704.1"/>
    <property type="molecule type" value="Genomic_DNA"/>
</dbReference>
<dbReference type="PIRSF" id="PIRSF002703">
    <property type="entry name" value="Thaumatin"/>
    <property type="match status" value="1"/>
</dbReference>
<dbReference type="Pfam" id="PF00314">
    <property type="entry name" value="Thaumatin"/>
    <property type="match status" value="1"/>
</dbReference>
<dbReference type="PANTHER" id="PTHR31048">
    <property type="entry name" value="OS03G0233200 PROTEIN"/>
    <property type="match status" value="1"/>
</dbReference>
<organism evidence="2 3">
    <name type="scientific">Amborella trichopoda</name>
    <dbReference type="NCBI Taxonomy" id="13333"/>
    <lineage>
        <taxon>Eukaryota</taxon>
        <taxon>Viridiplantae</taxon>
        <taxon>Streptophyta</taxon>
        <taxon>Embryophyta</taxon>
        <taxon>Tracheophyta</taxon>
        <taxon>Spermatophyta</taxon>
        <taxon>Magnoliopsida</taxon>
        <taxon>Amborellales</taxon>
        <taxon>Amborellaceae</taxon>
        <taxon>Amborella</taxon>
    </lineage>
</organism>
<proteinExistence type="predicted"/>
<feature type="disulfide bond" evidence="1">
    <location>
        <begin position="35"/>
        <end position="41"/>
    </location>
</feature>
<dbReference type="GO" id="GO:0006952">
    <property type="term" value="P:defense response"/>
    <property type="evidence" value="ECO:0000318"/>
    <property type="project" value="GO_Central"/>
</dbReference>
<dbReference type="AlphaFoldDB" id="U5D2Q1"/>
<dbReference type="eggNOG" id="ENOG502QRXP">
    <property type="taxonomic scope" value="Eukaryota"/>
</dbReference>
<evidence type="ECO:0000256" key="1">
    <source>
        <dbReference type="PIRSR" id="PIRSR002703-1"/>
    </source>
</evidence>
<accession>U5D2Q1</accession>
<evidence type="ECO:0008006" key="4">
    <source>
        <dbReference type="Google" id="ProtNLM"/>
    </source>
</evidence>
<reference evidence="3" key="1">
    <citation type="journal article" date="2013" name="Science">
        <title>The Amborella genome and the evolution of flowering plants.</title>
        <authorList>
            <consortium name="Amborella Genome Project"/>
        </authorList>
    </citation>
    <scope>NUCLEOTIDE SEQUENCE [LARGE SCALE GENOMIC DNA]</scope>
</reference>
<dbReference type="Proteomes" id="UP000017836">
    <property type="component" value="Unassembled WGS sequence"/>
</dbReference>
<dbReference type="InterPro" id="IPR037176">
    <property type="entry name" value="Osmotin/thaumatin-like_sf"/>
</dbReference>
<dbReference type="SMART" id="SM00205">
    <property type="entry name" value="THN"/>
    <property type="match status" value="1"/>
</dbReference>
<gene>
    <name evidence="2" type="ORF">AMTR_s00051p00226250</name>
</gene>
<dbReference type="Gramene" id="ERN16704">
    <property type="protein sequence ID" value="ERN16704"/>
    <property type="gene ID" value="AMTR_s00051p00226250"/>
</dbReference>
<dbReference type="InterPro" id="IPR001938">
    <property type="entry name" value="Thaumatin"/>
</dbReference>
<dbReference type="PROSITE" id="PS51367">
    <property type="entry name" value="THAUMATIN_2"/>
    <property type="match status" value="1"/>
</dbReference>
<protein>
    <recommendedName>
        <fullName evidence="4">Thaumatin-like protein</fullName>
    </recommendedName>
</protein>
<name>U5D2Q1_AMBTC</name>
<feature type="non-terminal residue" evidence="2">
    <location>
        <position position="1"/>
    </location>
</feature>
<dbReference type="SUPFAM" id="SSF49870">
    <property type="entry name" value="Osmotin, thaumatin-like protein"/>
    <property type="match status" value="1"/>
</dbReference>
<sequence length="112" mass="12026">SVTIPTAPNWSSQIWTQKGCKFDVSGIGHCLSGDCGGKLECDGLGAIPLASLFEITLGTPQALDYYDVSLVDGYNLPMVVVLHRTSGSCNTTDCGVYISVGEFREEMVECWV</sequence>
<dbReference type="HOGENOM" id="CLU_2152192_0_0_1"/>
<keyword evidence="1" id="KW-1015">Disulfide bond</keyword>
<dbReference type="Gene3D" id="2.60.110.10">
    <property type="entry name" value="Thaumatin"/>
    <property type="match status" value="1"/>
</dbReference>
<evidence type="ECO:0000313" key="2">
    <source>
        <dbReference type="EMBL" id="ERN16704.1"/>
    </source>
</evidence>
<dbReference type="PRINTS" id="PR00347">
    <property type="entry name" value="THAUMATIN"/>
</dbReference>
<dbReference type="STRING" id="13333.U5D2Q1"/>